<gene>
    <name evidence="1" type="ORF">DGD08_01935</name>
</gene>
<name>A0A3D4V585_9BACT</name>
<protein>
    <submittedName>
        <fullName evidence="1">Uncharacterized protein</fullName>
    </submittedName>
</protein>
<proteinExistence type="predicted"/>
<evidence type="ECO:0000313" key="2">
    <source>
        <dbReference type="Proteomes" id="UP000264071"/>
    </source>
</evidence>
<dbReference type="Proteomes" id="UP000264071">
    <property type="component" value="Unassembled WGS sequence"/>
</dbReference>
<reference evidence="1 2" key="1">
    <citation type="journal article" date="2018" name="Nat. Biotechnol.">
        <title>A standardized bacterial taxonomy based on genome phylogeny substantially revises the tree of life.</title>
        <authorList>
            <person name="Parks D.H."/>
            <person name="Chuvochina M."/>
            <person name="Waite D.W."/>
            <person name="Rinke C."/>
            <person name="Skarshewski A."/>
            <person name="Chaumeil P.A."/>
            <person name="Hugenholtz P."/>
        </authorList>
    </citation>
    <scope>NUCLEOTIDE SEQUENCE [LARGE SCALE GENOMIC DNA]</scope>
    <source>
        <strain evidence="1">UBA8844</strain>
    </source>
</reference>
<dbReference type="AlphaFoldDB" id="A0A3D4V585"/>
<comment type="caution">
    <text evidence="1">The sequence shown here is derived from an EMBL/GenBank/DDBJ whole genome shotgun (WGS) entry which is preliminary data.</text>
</comment>
<dbReference type="EMBL" id="DPIY01000002">
    <property type="protein sequence ID" value="HCT55954.1"/>
    <property type="molecule type" value="Genomic_DNA"/>
</dbReference>
<evidence type="ECO:0000313" key="1">
    <source>
        <dbReference type="EMBL" id="HCT55954.1"/>
    </source>
</evidence>
<organism evidence="1 2">
    <name type="scientific">Gemmatimonas aurantiaca</name>
    <dbReference type="NCBI Taxonomy" id="173480"/>
    <lineage>
        <taxon>Bacteria</taxon>
        <taxon>Pseudomonadati</taxon>
        <taxon>Gemmatimonadota</taxon>
        <taxon>Gemmatimonadia</taxon>
        <taxon>Gemmatimonadales</taxon>
        <taxon>Gemmatimonadaceae</taxon>
        <taxon>Gemmatimonas</taxon>
    </lineage>
</organism>
<accession>A0A3D4V585</accession>
<sequence length="75" mass="7944">MPSIDRRKPFKAALAALGETQTAFAEKHDVTLQHLQLVAKGGRDSIPLEAAIDELIARAEHVTAMPAAASRPTAA</sequence>